<dbReference type="NCBIfam" id="TIGR02123">
    <property type="entry name" value="TRAP_fused"/>
    <property type="match status" value="1"/>
</dbReference>
<feature type="transmembrane region" description="Helical" evidence="1">
    <location>
        <begin position="605"/>
        <end position="634"/>
    </location>
</feature>
<dbReference type="RefSeq" id="WP_013047851.1">
    <property type="nucleotide sequence ID" value="NC_014011.1"/>
</dbReference>
<dbReference type="OrthoDB" id="464at2"/>
<feature type="transmembrane region" description="Helical" evidence="1">
    <location>
        <begin position="449"/>
        <end position="471"/>
    </location>
</feature>
<evidence type="ECO:0000259" key="2">
    <source>
        <dbReference type="Pfam" id="PF06808"/>
    </source>
</evidence>
<keyword evidence="1" id="KW-1133">Transmembrane helix</keyword>
<accession>D5EDF3</accession>
<feature type="transmembrane region" description="Helical" evidence="1">
    <location>
        <begin position="356"/>
        <end position="375"/>
    </location>
</feature>
<name>D5EDF3_AMICL</name>
<evidence type="ECO:0000256" key="1">
    <source>
        <dbReference type="SAM" id="Phobius"/>
    </source>
</evidence>
<dbReference type="InterPro" id="IPR011853">
    <property type="entry name" value="TRAP_DctM-Dct_fused"/>
</dbReference>
<feature type="transmembrane region" description="Helical" evidence="1">
    <location>
        <begin position="90"/>
        <end position="108"/>
    </location>
</feature>
<dbReference type="Pfam" id="PF06808">
    <property type="entry name" value="DctM"/>
    <property type="match status" value="1"/>
</dbReference>
<keyword evidence="4" id="KW-1185">Reference proteome</keyword>
<feature type="transmembrane region" description="Helical" evidence="1">
    <location>
        <begin position="63"/>
        <end position="78"/>
    </location>
</feature>
<feature type="transmembrane region" description="Helical" evidence="1">
    <location>
        <begin position="503"/>
        <end position="526"/>
    </location>
</feature>
<evidence type="ECO:0000313" key="4">
    <source>
        <dbReference type="Proteomes" id="UP000002366"/>
    </source>
</evidence>
<protein>
    <submittedName>
        <fullName evidence="3">TRAP transporter, 4TM/12TM fusion protein</fullName>
    </submittedName>
</protein>
<dbReference type="HOGENOM" id="CLU_007041_3_1_0"/>
<dbReference type="InterPro" id="IPR010656">
    <property type="entry name" value="DctM"/>
</dbReference>
<feature type="transmembrane region" description="Helical" evidence="1">
    <location>
        <begin position="314"/>
        <end position="335"/>
    </location>
</feature>
<feature type="transmembrane region" description="Helical" evidence="1">
    <location>
        <begin position="381"/>
        <end position="397"/>
    </location>
</feature>
<dbReference type="EMBL" id="CP001997">
    <property type="protein sequence ID" value="ADE56585.1"/>
    <property type="molecule type" value="Genomic_DNA"/>
</dbReference>
<dbReference type="AlphaFoldDB" id="D5EDF3"/>
<dbReference type="STRING" id="572547.Amico_0444"/>
<sequence>MSSPVSSVSSNSSDAAVTAKKVGKRRSLTGFSGKLIMILAVSLAIFQLYTAFFGLLPTMKQRSFHVAFVMTMIFLLYPGTKDSPRDRVPFVDWILALAAAGCALYVFFGYEDIAMRAGLIYDYELILGGIFTVLVFEAGRRVLGNALPGFCFLFLLFAYFGRSMPGPIQHFGLSIPRIIEELYLTTDGLFGLVTGVSATYIYLFVLFGAFLTSTKASEFFNDFAMALTGHLKGGPAKIAVVSSALMGTISGSTSANVATTGAFTIPLMKEIGYKPHFAGAVEAAASTGGQIMPPVMGAAAFIIADTLGVPYTRVLTAAIIPALLFFWGIWCSLSLEASKLGLKGLPKDRLPKVGKVLLTSGYKAIPLFVIVYFLVKGYNPLYSGCWGIFSCVLLSFVKKSDRLNVKTLVSTLESGSKGALSVAMACIIVGVVIGMMGATGVALRVGDAILAMTQGHLIITLVVTMIIAMLLGMGMPTTASYVMASAVAAPAMVLLGVRPLDAHLFVFFYAVLSSVTPPVCVGAYTAAGIAGADPNKTAFAAVKLALSGFIVPFIFVLAPEILLTNVTSWFVTFQAMISAIVGVFLLASAAENYIMARLRWYERLLAFAGALGLLYPGTVTDLCGLAVLVVLYVVTKKRAKDLPDLA</sequence>
<feature type="transmembrane region" description="Helical" evidence="1">
    <location>
        <begin position="182"/>
        <end position="211"/>
    </location>
</feature>
<reference evidence="3 4" key="1">
    <citation type="journal article" date="2010" name="Stand. Genomic Sci.">
        <title>Complete genome sequence of Aminobacterium colombiense type strain (ALA-1).</title>
        <authorList>
            <person name="Chertkov O."/>
            <person name="Sikorski J."/>
            <person name="Brambilla E."/>
            <person name="Lapidus A."/>
            <person name="Copeland A."/>
            <person name="Glavina Del Rio T."/>
            <person name="Nolan M."/>
            <person name="Lucas S."/>
            <person name="Tice H."/>
            <person name="Cheng J.F."/>
            <person name="Han C."/>
            <person name="Detter J.C."/>
            <person name="Bruce D."/>
            <person name="Tapia R."/>
            <person name="Goodwin L."/>
            <person name="Pitluck S."/>
            <person name="Liolios K."/>
            <person name="Ivanova N."/>
            <person name="Mavromatis K."/>
            <person name="Ovchinnikova G."/>
            <person name="Pati A."/>
            <person name="Chen A."/>
            <person name="Palaniappan K."/>
            <person name="Land M."/>
            <person name="Hauser L."/>
            <person name="Chang Y.J."/>
            <person name="Jeffries C.D."/>
            <person name="Spring S."/>
            <person name="Rohde M."/>
            <person name="Goker M."/>
            <person name="Bristow J."/>
            <person name="Eisen J.A."/>
            <person name="Markowitz V."/>
            <person name="Hugenholtz P."/>
            <person name="Kyrpides N.C."/>
            <person name="Klenk H.P."/>
        </authorList>
    </citation>
    <scope>NUCLEOTIDE SEQUENCE [LARGE SCALE GENOMIC DNA]</scope>
    <source>
        <strain evidence="4">DSM 12261 / ALA-1</strain>
    </source>
</reference>
<dbReference type="PANTHER" id="PTHR43849">
    <property type="entry name" value="BLL3936 PROTEIN"/>
    <property type="match status" value="1"/>
</dbReference>
<feature type="transmembrane region" description="Helical" evidence="1">
    <location>
        <begin position="570"/>
        <end position="593"/>
    </location>
</feature>
<feature type="domain" description="TRAP C4-dicarboxylate transport system permease DctM subunit" evidence="2">
    <location>
        <begin position="131"/>
        <end position="569"/>
    </location>
</feature>
<evidence type="ECO:0000313" key="3">
    <source>
        <dbReference type="EMBL" id="ADE56585.1"/>
    </source>
</evidence>
<dbReference type="PANTHER" id="PTHR43849:SF2">
    <property type="entry name" value="BLL3936 PROTEIN"/>
    <property type="match status" value="1"/>
</dbReference>
<feature type="transmembrane region" description="Helical" evidence="1">
    <location>
        <begin position="478"/>
        <end position="497"/>
    </location>
</feature>
<feature type="transmembrane region" description="Helical" evidence="1">
    <location>
        <begin position="142"/>
        <end position="161"/>
    </location>
</feature>
<feature type="transmembrane region" description="Helical" evidence="1">
    <location>
        <begin position="538"/>
        <end position="558"/>
    </location>
</feature>
<proteinExistence type="predicted"/>
<keyword evidence="1" id="KW-0812">Transmembrane</keyword>
<feature type="transmembrane region" description="Helical" evidence="1">
    <location>
        <begin position="418"/>
        <end position="443"/>
    </location>
</feature>
<feature type="transmembrane region" description="Helical" evidence="1">
    <location>
        <begin position="35"/>
        <end position="56"/>
    </location>
</feature>
<dbReference type="Proteomes" id="UP000002366">
    <property type="component" value="Chromosome"/>
</dbReference>
<organism evidence="3 4">
    <name type="scientific">Aminobacterium colombiense (strain DSM 12261 / ALA-1)</name>
    <dbReference type="NCBI Taxonomy" id="572547"/>
    <lineage>
        <taxon>Bacteria</taxon>
        <taxon>Thermotogati</taxon>
        <taxon>Synergistota</taxon>
        <taxon>Synergistia</taxon>
        <taxon>Synergistales</taxon>
        <taxon>Aminobacteriaceae</taxon>
        <taxon>Aminobacterium</taxon>
    </lineage>
</organism>
<dbReference type="eggNOG" id="COG4666">
    <property type="taxonomic scope" value="Bacteria"/>
</dbReference>
<keyword evidence="1" id="KW-0472">Membrane</keyword>
<feature type="transmembrane region" description="Helical" evidence="1">
    <location>
        <begin position="120"/>
        <end position="136"/>
    </location>
</feature>
<gene>
    <name evidence="3" type="ordered locus">Amico_0444</name>
</gene>
<dbReference type="KEGG" id="aco:Amico_0444"/>